<accession>A0ACD0P6U5</accession>
<proteinExistence type="predicted"/>
<keyword evidence="2" id="KW-1185">Reference proteome</keyword>
<evidence type="ECO:0000313" key="1">
    <source>
        <dbReference type="EMBL" id="PWN53873.1"/>
    </source>
</evidence>
<reference evidence="1 2" key="1">
    <citation type="journal article" date="2018" name="Mol. Biol. Evol.">
        <title>Broad Genomic Sampling Reveals a Smut Pathogenic Ancestry of the Fungal Clade Ustilaginomycotina.</title>
        <authorList>
            <person name="Kijpornyongpan T."/>
            <person name="Mondo S.J."/>
            <person name="Barry K."/>
            <person name="Sandor L."/>
            <person name="Lee J."/>
            <person name="Lipzen A."/>
            <person name="Pangilinan J."/>
            <person name="LaButti K."/>
            <person name="Hainaut M."/>
            <person name="Henrissat B."/>
            <person name="Grigoriev I.V."/>
            <person name="Spatafora J.W."/>
            <person name="Aime M.C."/>
        </authorList>
    </citation>
    <scope>NUCLEOTIDE SEQUENCE [LARGE SCALE GENOMIC DNA]</scope>
    <source>
        <strain evidence="1 2">SA 807</strain>
    </source>
</reference>
<name>A0ACD0P6U5_9BASI</name>
<dbReference type="Proteomes" id="UP000245626">
    <property type="component" value="Unassembled WGS sequence"/>
</dbReference>
<sequence>MSDPLLAGSAPLIRSYPLRPPHDTGNQEDGRGPNSIPKLEQLPNRHDPKLSKLRQLWSDIFLSPNQPTSAGLKARGVKGLIPVGDGPSLRWLHWKIYLSDHLSLIPSSWPAILDRERQQYSHWRRCHLRAPDGNFPPEAGINQEEEEQEILPAETGGRFPSPPHRFSSRQTMDGRSGEVGVIRDLTVNNPLSLDTSNPWKTHYASLEIRKTIALDVDRTFPDMEVFRSSKVKQGLTNALFVWAKMNEDIGYRQGMHELAAAIWLVRQRDSLPSSAQGGIRPRSKDAGRPIQIEDQDQLVAHVLGEHWIEHDTFTMFASLMQNARSWFVWKQTESKPKPPTNPLLPSSPAALEPMPITIKCERIREILRTADPSLAQHMDSLGIEPQLFALRWVRLMFTREFPLDDALHIWDGLFASDQSLELIDFICVAMLLRVRNELLAADYSTALQVVLRYPLDPAATRGSNHPSLLVTQALALRDGRATPAAGVSIVIQNRDLLGIPVRGMEPSNELVSPKLGSSSTNYQPRTGGIRSATVGRSSMQGASRGRLGGLMDPLSPPLPSSTSRFGLVSSASYLPEGISDFAKGLYERSDSLGLNRALGNTMANVQKTVAAAASAASASSSSFGSGSIPSGGFPASFNQPLPSNATRHRSQMSASISRASGAAFTPASFVEPKPALTPIATSPTTSPNTNSNTNNTSSPALHGVSPQLEALISANKILGGALSSCIDIMETNWLTGREKKGGADGIASRDEDFSENDVQTLMSFTALKHIRDVLKGTASEFDPAIMPSSHSSGKGISHGAGELPRKASIPDPLGAQNGSSPSESPASTSVLSAYRAEVERAQVSTPLDLVRSGDTSTSTLSGVSKTTPLPNGKCLPLEIANALPMALAEYSRYGRQMILPDFGLPAQLRLRRSKVLVIGAGGLGCPAIQYLAAAGVGKITILDHDVVEKSNLARQILHNDDKVGMNKAESAARAARIINPYIEVTPRPVGISSENALEMVKNHDIVLDCTDNPLTRYLISDAAVLAGKQVVSGAAQGYEGQLVVLHKVLKGPVREDPSEIQQPSTFDGKMDSADGAFGRHDKREEDDEQRLERMREERGPCYRCLFPISPKPDEVTDCEDGGVLGTVTGLIGTMQALETLKILTGIGEETKTTLLIASPVSSSPYRSIRLRSRRVKDCISCGDPQFVGRHKMIRDLDSFDYVSFCGLTTGLKDAAKNYDKRVRAQELKNVVEGPKEPNPRIIVDVRPKVEFEIAHLPGSFNLPFATIRKDPVKALEEIRKMLGSHQPPSRSPVLLCRRGNDSLTASRLLNSLYDGKEEENKEAGDKDPKSKFGRLDMEGPSAKDRLETDRVKLKIDFTDVVGGIRAYAKEVDPGFPVY</sequence>
<evidence type="ECO:0000313" key="2">
    <source>
        <dbReference type="Proteomes" id="UP000245626"/>
    </source>
</evidence>
<dbReference type="EMBL" id="KZ819706">
    <property type="protein sequence ID" value="PWN53873.1"/>
    <property type="molecule type" value="Genomic_DNA"/>
</dbReference>
<gene>
    <name evidence="1" type="ORF">IE53DRAFT_338113</name>
</gene>
<organism evidence="1 2">
    <name type="scientific">Violaceomyces palustris</name>
    <dbReference type="NCBI Taxonomy" id="1673888"/>
    <lineage>
        <taxon>Eukaryota</taxon>
        <taxon>Fungi</taxon>
        <taxon>Dikarya</taxon>
        <taxon>Basidiomycota</taxon>
        <taxon>Ustilaginomycotina</taxon>
        <taxon>Ustilaginomycetes</taxon>
        <taxon>Violaceomycetales</taxon>
        <taxon>Violaceomycetaceae</taxon>
        <taxon>Violaceomyces</taxon>
    </lineage>
</organism>
<protein>
    <submittedName>
        <fullName evidence="1">Uncharacterized protein</fullName>
    </submittedName>
</protein>